<protein>
    <submittedName>
        <fullName evidence="2">Uncharacterized protein</fullName>
    </submittedName>
</protein>
<sequence length="158" mass="17402">MHNQKNAQPRHRKSHCSLSSTHLKATEPAQAGQAMLGDITILQQHPQQVSSTLGHTTAINSSDAPRIAPIQMSNSKSQIGDTMSKKVLVATTPKKVVIFPWKVNTQSNAFVGIPASKEWKDKLAMSESKESLLEKTIFLWRHAIIFTSGHMLKPPAKT</sequence>
<dbReference type="EnsemblPlants" id="OPUNC04G04340.1">
    <property type="protein sequence ID" value="OPUNC04G04340.1"/>
    <property type="gene ID" value="OPUNC04G04340"/>
</dbReference>
<evidence type="ECO:0000256" key="1">
    <source>
        <dbReference type="SAM" id="MobiDB-lite"/>
    </source>
</evidence>
<evidence type="ECO:0000313" key="2">
    <source>
        <dbReference type="EnsemblPlants" id="OPUNC04G04340.1"/>
    </source>
</evidence>
<reference evidence="2" key="1">
    <citation type="submission" date="2015-04" db="UniProtKB">
        <authorList>
            <consortium name="EnsemblPlants"/>
        </authorList>
    </citation>
    <scope>IDENTIFICATION</scope>
</reference>
<organism evidence="2">
    <name type="scientific">Oryza punctata</name>
    <name type="common">Red rice</name>
    <dbReference type="NCBI Taxonomy" id="4537"/>
    <lineage>
        <taxon>Eukaryota</taxon>
        <taxon>Viridiplantae</taxon>
        <taxon>Streptophyta</taxon>
        <taxon>Embryophyta</taxon>
        <taxon>Tracheophyta</taxon>
        <taxon>Spermatophyta</taxon>
        <taxon>Magnoliopsida</taxon>
        <taxon>Liliopsida</taxon>
        <taxon>Poales</taxon>
        <taxon>Poaceae</taxon>
        <taxon>BOP clade</taxon>
        <taxon>Oryzoideae</taxon>
        <taxon>Oryzeae</taxon>
        <taxon>Oryzinae</taxon>
        <taxon>Oryza</taxon>
    </lineage>
</organism>
<proteinExistence type="predicted"/>
<name>A0A0E0KNC0_ORYPU</name>
<keyword evidence="3" id="KW-1185">Reference proteome</keyword>
<dbReference type="Proteomes" id="UP000026962">
    <property type="component" value="Chromosome 4"/>
</dbReference>
<accession>A0A0E0KNC0</accession>
<evidence type="ECO:0000313" key="3">
    <source>
        <dbReference type="Proteomes" id="UP000026962"/>
    </source>
</evidence>
<feature type="region of interest" description="Disordered" evidence="1">
    <location>
        <begin position="1"/>
        <end position="20"/>
    </location>
</feature>
<dbReference type="Gramene" id="OPUNC04G04340.1">
    <property type="protein sequence ID" value="OPUNC04G04340.1"/>
    <property type="gene ID" value="OPUNC04G04340"/>
</dbReference>
<dbReference type="AlphaFoldDB" id="A0A0E0KNC0"/>
<reference evidence="2" key="2">
    <citation type="submission" date="2018-05" db="EMBL/GenBank/DDBJ databases">
        <title>OpunRS2 (Oryza punctata Reference Sequence Version 2).</title>
        <authorList>
            <person name="Zhang J."/>
            <person name="Kudrna D."/>
            <person name="Lee S."/>
            <person name="Talag J."/>
            <person name="Welchert J."/>
            <person name="Wing R.A."/>
        </authorList>
    </citation>
    <scope>NUCLEOTIDE SEQUENCE [LARGE SCALE GENOMIC DNA]</scope>
</reference>
<dbReference type="HOGENOM" id="CLU_1672135_0_0_1"/>